<reference evidence="3 4" key="1">
    <citation type="submission" date="2018-03" db="EMBL/GenBank/DDBJ databases">
        <title>Draft genome sequence of Rohu Carp (Labeo rohita).</title>
        <authorList>
            <person name="Das P."/>
            <person name="Kushwaha B."/>
            <person name="Joshi C.G."/>
            <person name="Kumar D."/>
            <person name="Nagpure N.S."/>
            <person name="Sahoo L."/>
            <person name="Das S.P."/>
            <person name="Bit A."/>
            <person name="Patnaik S."/>
            <person name="Meher P.K."/>
            <person name="Jayasankar P."/>
            <person name="Koringa P.G."/>
            <person name="Patel N.V."/>
            <person name="Hinsu A.T."/>
            <person name="Kumar R."/>
            <person name="Pandey M."/>
            <person name="Agarwal S."/>
            <person name="Srivastava S."/>
            <person name="Singh M."/>
            <person name="Iquebal M.A."/>
            <person name="Jaiswal S."/>
            <person name="Angadi U.B."/>
            <person name="Kumar N."/>
            <person name="Raza M."/>
            <person name="Shah T.M."/>
            <person name="Rai A."/>
            <person name="Jena J.K."/>
        </authorList>
    </citation>
    <scope>NUCLEOTIDE SEQUENCE [LARGE SCALE GENOMIC DNA]</scope>
    <source>
        <strain evidence="3">DASCIFA01</strain>
        <tissue evidence="3">Testis</tissue>
    </source>
</reference>
<accession>A0A498NCY3</accession>
<proteinExistence type="predicted"/>
<dbReference type="SMART" id="SM00589">
    <property type="entry name" value="PRY"/>
    <property type="match status" value="1"/>
</dbReference>
<dbReference type="InterPro" id="IPR013320">
    <property type="entry name" value="ConA-like_dom_sf"/>
</dbReference>
<dbReference type="PANTHER" id="PTHR24103">
    <property type="entry name" value="E3 UBIQUITIN-PROTEIN LIGASE TRIM"/>
    <property type="match status" value="1"/>
</dbReference>
<evidence type="ECO:0000313" key="3">
    <source>
        <dbReference type="EMBL" id="RXN29954.1"/>
    </source>
</evidence>
<protein>
    <submittedName>
        <fullName evidence="3">E3 ubiquitin-ligase TRIM39-like protein</fullName>
    </submittedName>
</protein>
<dbReference type="Proteomes" id="UP000290572">
    <property type="component" value="Unassembled WGS sequence"/>
</dbReference>
<dbReference type="Pfam" id="PF00622">
    <property type="entry name" value="SPRY"/>
    <property type="match status" value="1"/>
</dbReference>
<dbReference type="InterPro" id="IPR050143">
    <property type="entry name" value="TRIM/RBCC"/>
</dbReference>
<dbReference type="FunFam" id="2.60.120.920:FF:000004">
    <property type="entry name" value="Butyrophilin subfamily 1 member A1"/>
    <property type="match status" value="1"/>
</dbReference>
<dbReference type="Gene3D" id="2.60.120.920">
    <property type="match status" value="1"/>
</dbReference>
<dbReference type="PROSITE" id="PS50188">
    <property type="entry name" value="B302_SPRY"/>
    <property type="match status" value="1"/>
</dbReference>
<feature type="domain" description="B30.2/SPRY" evidence="2">
    <location>
        <begin position="58"/>
        <end position="253"/>
    </location>
</feature>
<sequence length="256" mass="28744">MIKDRIIKIKDIGQSAELRKTDASLYSPPHTRNWSEICMNTDVSVETLRRALTQLQETLDGTISQTVLRRMQRHAVDVTLDSNTANPRLTLSDDRKQVTHGAINRDSTDDPQRFDYCSCVLGTEGFSSGMFYFEVDVTGSSEWDLGVARESVDRKGLITATPDNGYYTVALRNKNDYCAFADPPVSLLLRVKPQIVGVFVHYEEGLVSFYDVGSRSHIYSFTDQTFAEKLYPFFCPDGKTEGKVSAPLIISPVNHI</sequence>
<dbReference type="SUPFAM" id="SSF49899">
    <property type="entry name" value="Concanavalin A-like lectins/glucanases"/>
    <property type="match status" value="1"/>
</dbReference>
<dbReference type="InterPro" id="IPR001870">
    <property type="entry name" value="B30.2/SPRY"/>
</dbReference>
<dbReference type="InterPro" id="IPR006574">
    <property type="entry name" value="PRY"/>
</dbReference>
<dbReference type="AlphaFoldDB" id="A0A498NCY3"/>
<organism evidence="3 4">
    <name type="scientific">Labeo rohita</name>
    <name type="common">Indian major carp</name>
    <name type="synonym">Cyprinus rohita</name>
    <dbReference type="NCBI Taxonomy" id="84645"/>
    <lineage>
        <taxon>Eukaryota</taxon>
        <taxon>Metazoa</taxon>
        <taxon>Chordata</taxon>
        <taxon>Craniata</taxon>
        <taxon>Vertebrata</taxon>
        <taxon>Euteleostomi</taxon>
        <taxon>Actinopterygii</taxon>
        <taxon>Neopterygii</taxon>
        <taxon>Teleostei</taxon>
        <taxon>Ostariophysi</taxon>
        <taxon>Cypriniformes</taxon>
        <taxon>Cyprinidae</taxon>
        <taxon>Labeoninae</taxon>
        <taxon>Labeonini</taxon>
        <taxon>Labeo</taxon>
    </lineage>
</organism>
<dbReference type="STRING" id="84645.A0A498NCY3"/>
<keyword evidence="3" id="KW-0436">Ligase</keyword>
<dbReference type="CDD" id="cd13733">
    <property type="entry name" value="SPRY_PRY_C-I_1"/>
    <property type="match status" value="1"/>
</dbReference>
<keyword evidence="4" id="KW-1185">Reference proteome</keyword>
<feature type="region of interest" description="Disordered" evidence="1">
    <location>
        <begin position="86"/>
        <end position="106"/>
    </location>
</feature>
<evidence type="ECO:0000259" key="2">
    <source>
        <dbReference type="PROSITE" id="PS50188"/>
    </source>
</evidence>
<dbReference type="InterPro" id="IPR003879">
    <property type="entry name" value="Butyrophylin_SPRY"/>
</dbReference>
<name>A0A498NCY3_LABRO</name>
<evidence type="ECO:0000313" key="4">
    <source>
        <dbReference type="Proteomes" id="UP000290572"/>
    </source>
</evidence>
<dbReference type="PRINTS" id="PR01407">
    <property type="entry name" value="BUTYPHLNCDUF"/>
</dbReference>
<comment type="caution">
    <text evidence="3">The sequence shown here is derived from an EMBL/GenBank/DDBJ whole genome shotgun (WGS) entry which is preliminary data.</text>
</comment>
<dbReference type="Pfam" id="PF13765">
    <property type="entry name" value="PRY"/>
    <property type="match status" value="1"/>
</dbReference>
<dbReference type="GO" id="GO:0016874">
    <property type="term" value="F:ligase activity"/>
    <property type="evidence" value="ECO:0007669"/>
    <property type="project" value="UniProtKB-KW"/>
</dbReference>
<dbReference type="InterPro" id="IPR043136">
    <property type="entry name" value="B30.2/SPRY_sf"/>
</dbReference>
<evidence type="ECO:0000256" key="1">
    <source>
        <dbReference type="SAM" id="MobiDB-lite"/>
    </source>
</evidence>
<gene>
    <name evidence="3" type="ORF">ROHU_018098</name>
</gene>
<dbReference type="InterPro" id="IPR003877">
    <property type="entry name" value="SPRY_dom"/>
</dbReference>
<dbReference type="SMART" id="SM00449">
    <property type="entry name" value="SPRY"/>
    <property type="match status" value="1"/>
</dbReference>
<dbReference type="EMBL" id="QBIY01011684">
    <property type="protein sequence ID" value="RXN29954.1"/>
    <property type="molecule type" value="Genomic_DNA"/>
</dbReference>